<dbReference type="Gene3D" id="2.60.120.650">
    <property type="entry name" value="Cupin"/>
    <property type="match status" value="1"/>
</dbReference>
<name>A0ABQ0GE34_9PEZI</name>
<proteinExistence type="predicted"/>
<comment type="caution">
    <text evidence="3">The sequence shown here is derived from an EMBL/GenBank/DDBJ whole genome shotgun (WGS) entry which is preliminary data.</text>
</comment>
<dbReference type="Pfam" id="PF13621">
    <property type="entry name" value="Cupin_8"/>
    <property type="match status" value="1"/>
</dbReference>
<feature type="domain" description="JmjC" evidence="2">
    <location>
        <begin position="200"/>
        <end position="386"/>
    </location>
</feature>
<dbReference type="SUPFAM" id="SSF51197">
    <property type="entry name" value="Clavaminate synthase-like"/>
    <property type="match status" value="1"/>
</dbReference>
<dbReference type="Proteomes" id="UP001628179">
    <property type="component" value="Unassembled WGS sequence"/>
</dbReference>
<evidence type="ECO:0000313" key="4">
    <source>
        <dbReference type="Proteomes" id="UP001628179"/>
    </source>
</evidence>
<dbReference type="PROSITE" id="PS51184">
    <property type="entry name" value="JMJC"/>
    <property type="match status" value="1"/>
</dbReference>
<dbReference type="RefSeq" id="XP_070917764.1">
    <property type="nucleotide sequence ID" value="XM_071061663.1"/>
</dbReference>
<feature type="region of interest" description="Disordered" evidence="1">
    <location>
        <begin position="325"/>
        <end position="346"/>
    </location>
</feature>
<keyword evidence="4" id="KW-1185">Reference proteome</keyword>
<organism evidence="3 4">
    <name type="scientific">Madurella fahalii</name>
    <dbReference type="NCBI Taxonomy" id="1157608"/>
    <lineage>
        <taxon>Eukaryota</taxon>
        <taxon>Fungi</taxon>
        <taxon>Dikarya</taxon>
        <taxon>Ascomycota</taxon>
        <taxon>Pezizomycotina</taxon>
        <taxon>Sordariomycetes</taxon>
        <taxon>Sordariomycetidae</taxon>
        <taxon>Sordariales</taxon>
        <taxon>Sordariales incertae sedis</taxon>
        <taxon>Madurella</taxon>
    </lineage>
</organism>
<reference evidence="3 4" key="1">
    <citation type="submission" date="2024-09" db="EMBL/GenBank/DDBJ databases">
        <title>Itraconazole resistance in Madurella fahalii resulting from another homologue of gene encoding cytochrome P450 14-alpha sterol demethylase (CYP51).</title>
        <authorList>
            <person name="Yoshioka I."/>
            <person name="Fahal A.H."/>
            <person name="Kaneko S."/>
            <person name="Yaguchi T."/>
        </authorList>
    </citation>
    <scope>NUCLEOTIDE SEQUENCE [LARGE SCALE GENOMIC DNA]</scope>
    <source>
        <strain evidence="3 4">IFM 68171</strain>
    </source>
</reference>
<feature type="compositionally biased region" description="Basic and acidic residues" evidence="1">
    <location>
        <begin position="325"/>
        <end position="335"/>
    </location>
</feature>
<evidence type="ECO:0000256" key="1">
    <source>
        <dbReference type="SAM" id="MobiDB-lite"/>
    </source>
</evidence>
<evidence type="ECO:0000259" key="2">
    <source>
        <dbReference type="PROSITE" id="PS51184"/>
    </source>
</evidence>
<sequence length="386" mass="42081">MLHAASRYHVAKSSSFPISLLPQQRVSITRTARGLSTVPQVVGPIGAAVFRERAFAVGKPLVIRSESRPDAAVPEENSNNETSSTALPALAKWFAASKQGGGADLSPYLKEHSGLILPYELVVSSQTPIPRFLSWLSSSATPLHKHLASLLGHHITLNHSETPPIINPDANTPCEAHFLRFEAPLALLSAALEFHHHHHHQPLTQLYIAQAPLSHLPASLQADLPTPPLVLHAGRGDVYSSSIWLGLEPTYTPWHRDPNPNFFCQLRGRKAIRLLPPRRGEALFREAVHRARLAGAGASPRIRGDEMMRGRERRVLWEAVWGRSEGGDGDGHADGDAPSPPSPPGEMVEAVVAAGDALFIPLGWWHSVRSLGEQAGLNGSVNWWFR</sequence>
<evidence type="ECO:0000313" key="3">
    <source>
        <dbReference type="EMBL" id="GAB1316033.1"/>
    </source>
</evidence>
<gene>
    <name evidence="3" type="ORF">MFIFM68171_06243</name>
</gene>
<dbReference type="InterPro" id="IPR003347">
    <property type="entry name" value="JmjC_dom"/>
</dbReference>
<dbReference type="PANTHER" id="PTHR12461:SF105">
    <property type="entry name" value="HYPOXIA-INDUCIBLE FACTOR 1-ALPHA INHIBITOR"/>
    <property type="match status" value="1"/>
</dbReference>
<accession>A0ABQ0GE34</accession>
<dbReference type="EMBL" id="BAAFSV010000003">
    <property type="protein sequence ID" value="GAB1316033.1"/>
    <property type="molecule type" value="Genomic_DNA"/>
</dbReference>
<dbReference type="PANTHER" id="PTHR12461">
    <property type="entry name" value="HYPOXIA-INDUCIBLE FACTOR 1 ALPHA INHIBITOR-RELATED"/>
    <property type="match status" value="1"/>
</dbReference>
<protein>
    <recommendedName>
        <fullName evidence="2">JmjC domain-containing protein</fullName>
    </recommendedName>
</protein>
<dbReference type="InterPro" id="IPR041667">
    <property type="entry name" value="Cupin_8"/>
</dbReference>
<dbReference type="GeneID" id="98176986"/>